<evidence type="ECO:0000313" key="2">
    <source>
        <dbReference type="Proteomes" id="UP001497644"/>
    </source>
</evidence>
<accession>A0AAV2NMB2</accession>
<reference evidence="1" key="1">
    <citation type="submission" date="2024-04" db="EMBL/GenBank/DDBJ databases">
        <authorList>
            <consortium name="Molecular Ecology Group"/>
        </authorList>
    </citation>
    <scope>NUCLEOTIDE SEQUENCE</scope>
</reference>
<keyword evidence="2" id="KW-1185">Reference proteome</keyword>
<organism evidence="1 2">
    <name type="scientific">Lasius platythorax</name>
    <dbReference type="NCBI Taxonomy" id="488582"/>
    <lineage>
        <taxon>Eukaryota</taxon>
        <taxon>Metazoa</taxon>
        <taxon>Ecdysozoa</taxon>
        <taxon>Arthropoda</taxon>
        <taxon>Hexapoda</taxon>
        <taxon>Insecta</taxon>
        <taxon>Pterygota</taxon>
        <taxon>Neoptera</taxon>
        <taxon>Endopterygota</taxon>
        <taxon>Hymenoptera</taxon>
        <taxon>Apocrita</taxon>
        <taxon>Aculeata</taxon>
        <taxon>Formicoidea</taxon>
        <taxon>Formicidae</taxon>
        <taxon>Formicinae</taxon>
        <taxon>Lasius</taxon>
        <taxon>Lasius</taxon>
    </lineage>
</organism>
<dbReference type="Proteomes" id="UP001497644">
    <property type="component" value="Chromosome 3"/>
</dbReference>
<dbReference type="EMBL" id="OZ034826">
    <property type="protein sequence ID" value="CAL1681562.1"/>
    <property type="molecule type" value="Genomic_DNA"/>
</dbReference>
<proteinExistence type="predicted"/>
<evidence type="ECO:0000313" key="1">
    <source>
        <dbReference type="EMBL" id="CAL1681562.1"/>
    </source>
</evidence>
<name>A0AAV2NMB2_9HYME</name>
<protein>
    <submittedName>
        <fullName evidence="1">Uncharacterized protein</fullName>
    </submittedName>
</protein>
<sequence length="73" mass="8011">MIKVSRRACLQVFVPCDTSRAQSPRTFTVKYVVYVMQSGAKVEDAAREKEGRARRCASAIRRGGYSSGGESHG</sequence>
<dbReference type="AlphaFoldDB" id="A0AAV2NMB2"/>
<gene>
    <name evidence="1" type="ORF">LPLAT_LOCUS7560</name>
</gene>